<organism evidence="1 2">
    <name type="scientific">Jiangella alba</name>
    <dbReference type="NCBI Taxonomy" id="561176"/>
    <lineage>
        <taxon>Bacteria</taxon>
        <taxon>Bacillati</taxon>
        <taxon>Actinomycetota</taxon>
        <taxon>Actinomycetes</taxon>
        <taxon>Jiangellales</taxon>
        <taxon>Jiangellaceae</taxon>
        <taxon>Jiangella</taxon>
    </lineage>
</organism>
<dbReference type="STRING" id="561176.SAMN04488561_6391"/>
<dbReference type="Gene3D" id="1.10.287.1060">
    <property type="entry name" value="ESAT-6-like"/>
    <property type="match status" value="1"/>
</dbReference>
<dbReference type="SUPFAM" id="SSF140453">
    <property type="entry name" value="EsxAB dimer-like"/>
    <property type="match status" value="1"/>
</dbReference>
<gene>
    <name evidence="1" type="ORF">SAMN04488561_6391</name>
</gene>
<dbReference type="Proteomes" id="UP000181980">
    <property type="component" value="Unassembled WGS sequence"/>
</dbReference>
<keyword evidence="2" id="KW-1185">Reference proteome</keyword>
<protein>
    <recommendedName>
        <fullName evidence="3">WXG100 family type VII secretion target</fullName>
    </recommendedName>
</protein>
<dbReference type="OrthoDB" id="3254594at2"/>
<evidence type="ECO:0000313" key="2">
    <source>
        <dbReference type="Proteomes" id="UP000181980"/>
    </source>
</evidence>
<reference evidence="2" key="1">
    <citation type="submission" date="2016-10" db="EMBL/GenBank/DDBJ databases">
        <authorList>
            <person name="Varghese N."/>
            <person name="Submissions S."/>
        </authorList>
    </citation>
    <scope>NUCLEOTIDE SEQUENCE [LARGE SCALE GENOMIC DNA]</scope>
    <source>
        <strain evidence="2">DSM 45237</strain>
    </source>
</reference>
<dbReference type="InterPro" id="IPR036689">
    <property type="entry name" value="ESAT-6-like_sf"/>
</dbReference>
<dbReference type="EMBL" id="FNUC01000004">
    <property type="protein sequence ID" value="SEF18333.1"/>
    <property type="molecule type" value="Genomic_DNA"/>
</dbReference>
<evidence type="ECO:0008006" key="3">
    <source>
        <dbReference type="Google" id="ProtNLM"/>
    </source>
</evidence>
<proteinExistence type="predicted"/>
<evidence type="ECO:0000313" key="1">
    <source>
        <dbReference type="EMBL" id="SEF18333.1"/>
    </source>
</evidence>
<sequence length="90" mass="9950">MGVGADLPTLRELHGTFTRNSESADTIKKEVDTGVGNAVWTGRYADDFRNAWEEYRTNLDTLRDALTGAADDVRINHNNIAEATGEPDRI</sequence>
<accession>A0A1H5PWV8</accession>
<name>A0A1H5PWV8_9ACTN</name>
<dbReference type="AlphaFoldDB" id="A0A1H5PWV8"/>
<dbReference type="RefSeq" id="WP_069112117.1">
    <property type="nucleotide sequence ID" value="NZ_FNUC01000004.1"/>
</dbReference>